<feature type="compositionally biased region" description="Low complexity" evidence="1">
    <location>
        <begin position="95"/>
        <end position="105"/>
    </location>
</feature>
<keyword evidence="3" id="KW-1185">Reference proteome</keyword>
<dbReference type="Proteomes" id="UP001141327">
    <property type="component" value="Unassembled WGS sequence"/>
</dbReference>
<accession>A0ABQ8UD05</accession>
<sequence length="223" mass="22480">MAERSSQISSLLSGKDPGVPLDRIWREYRQLVRNHYTANTPKIPGDRDQQASGQASTSTSAGSLSSSLSSLSAQPPVASSATPITARLKSLSASLSAPPSTAALRTSSTTMPSGPAAGAAAPPPSHTPVPESPDWGSQADLMSVLPASQLHGLTALLGATPEPVVRALPPEYLNLLAALGAAIRSKLRPLVPASPATPSHAPPAAGGAGTYSGALRPQPPPSG</sequence>
<feature type="region of interest" description="Disordered" evidence="1">
    <location>
        <begin position="95"/>
        <end position="138"/>
    </location>
</feature>
<name>A0ABQ8UD05_9EUKA</name>
<evidence type="ECO:0000313" key="3">
    <source>
        <dbReference type="Proteomes" id="UP001141327"/>
    </source>
</evidence>
<feature type="compositionally biased region" description="Low complexity" evidence="1">
    <location>
        <begin position="193"/>
        <end position="205"/>
    </location>
</feature>
<feature type="region of interest" description="Disordered" evidence="1">
    <location>
        <begin position="1"/>
        <end position="22"/>
    </location>
</feature>
<dbReference type="EMBL" id="JAPMOS010000054">
    <property type="protein sequence ID" value="KAJ4457123.1"/>
    <property type="molecule type" value="Genomic_DNA"/>
</dbReference>
<feature type="region of interest" description="Disordered" evidence="1">
    <location>
        <begin position="191"/>
        <end position="223"/>
    </location>
</feature>
<evidence type="ECO:0000313" key="2">
    <source>
        <dbReference type="EMBL" id="KAJ4457123.1"/>
    </source>
</evidence>
<comment type="caution">
    <text evidence="2">The sequence shown here is derived from an EMBL/GenBank/DDBJ whole genome shotgun (WGS) entry which is preliminary data.</text>
</comment>
<feature type="compositionally biased region" description="Low complexity" evidence="1">
    <location>
        <begin position="50"/>
        <end position="80"/>
    </location>
</feature>
<feature type="compositionally biased region" description="Polar residues" evidence="1">
    <location>
        <begin position="1"/>
        <end position="12"/>
    </location>
</feature>
<feature type="region of interest" description="Disordered" evidence="1">
    <location>
        <begin position="36"/>
        <end position="80"/>
    </location>
</feature>
<protein>
    <submittedName>
        <fullName evidence="2">Uncharacterized protein</fullName>
    </submittedName>
</protein>
<feature type="compositionally biased region" description="Pro residues" evidence="1">
    <location>
        <begin position="121"/>
        <end position="131"/>
    </location>
</feature>
<reference evidence="2" key="1">
    <citation type="journal article" date="2022" name="bioRxiv">
        <title>Genomics of Preaxostyla Flagellates Illuminates Evolutionary Transitions and the Path Towards Mitochondrial Loss.</title>
        <authorList>
            <person name="Novak L.V.F."/>
            <person name="Treitli S.C."/>
            <person name="Pyrih J."/>
            <person name="Halakuc P."/>
            <person name="Pipaliya S.V."/>
            <person name="Vacek V."/>
            <person name="Brzon O."/>
            <person name="Soukal P."/>
            <person name="Eme L."/>
            <person name="Dacks J.B."/>
            <person name="Karnkowska A."/>
            <person name="Elias M."/>
            <person name="Hampl V."/>
        </authorList>
    </citation>
    <scope>NUCLEOTIDE SEQUENCE</scope>
    <source>
        <strain evidence="2">RCP-MX</strain>
    </source>
</reference>
<organism evidence="2 3">
    <name type="scientific">Paratrimastix pyriformis</name>
    <dbReference type="NCBI Taxonomy" id="342808"/>
    <lineage>
        <taxon>Eukaryota</taxon>
        <taxon>Metamonada</taxon>
        <taxon>Preaxostyla</taxon>
        <taxon>Paratrimastigidae</taxon>
        <taxon>Paratrimastix</taxon>
    </lineage>
</organism>
<evidence type="ECO:0000256" key="1">
    <source>
        <dbReference type="SAM" id="MobiDB-lite"/>
    </source>
</evidence>
<proteinExistence type="predicted"/>
<gene>
    <name evidence="2" type="ORF">PAPYR_7520</name>
</gene>